<dbReference type="EMBL" id="CP028774">
    <property type="protein sequence ID" value="AWU75303.1"/>
    <property type="molecule type" value="Genomic_DNA"/>
</dbReference>
<evidence type="ECO:0000256" key="4">
    <source>
        <dbReference type="ARBA" id="ARBA00022729"/>
    </source>
</evidence>
<dbReference type="EMBL" id="JQFK01000006">
    <property type="protein sequence ID" value="KGK39735.1"/>
    <property type="molecule type" value="Genomic_DNA"/>
</dbReference>
<dbReference type="Proteomes" id="UP000189274">
    <property type="component" value="Unassembled WGS sequence"/>
</dbReference>
<dbReference type="HOGENOM" id="CLU_039662_2_0_1"/>
<evidence type="ECO:0000259" key="7">
    <source>
        <dbReference type="Pfam" id="PF22799"/>
    </source>
</evidence>
<dbReference type="InterPro" id="IPR051153">
    <property type="entry name" value="Yeast_CWMannoprotein_PIR"/>
</dbReference>
<dbReference type="GO" id="GO:0031505">
    <property type="term" value="P:fungal-type cell wall organization"/>
    <property type="evidence" value="ECO:0007669"/>
    <property type="project" value="TreeGrafter"/>
</dbReference>
<evidence type="ECO:0000313" key="8">
    <source>
        <dbReference type="EMBL" id="AWU75303.1"/>
    </source>
</evidence>
<protein>
    <submittedName>
        <fullName evidence="10">Cell wall protein PIR5</fullName>
    </submittedName>
</protein>
<dbReference type="EMBL" id="NHMM01000005">
    <property type="protein sequence ID" value="OUT21526.1"/>
    <property type="molecule type" value="Genomic_DNA"/>
</dbReference>
<evidence type="ECO:0000256" key="1">
    <source>
        <dbReference type="ARBA" id="ARBA00004191"/>
    </source>
</evidence>
<dbReference type="eggNOG" id="ENOG502RKR1">
    <property type="taxonomic scope" value="Eukaryota"/>
</dbReference>
<dbReference type="EMBL" id="MQVM01000011">
    <property type="protein sequence ID" value="ONH74140.1"/>
    <property type="molecule type" value="Genomic_DNA"/>
</dbReference>
<dbReference type="PANTHER" id="PTHR47254">
    <property type="entry name" value="CELL WALL MANNOPROTEIN CIS3-RELATED"/>
    <property type="match status" value="1"/>
</dbReference>
<feature type="chain" id="PRO_5015032262" evidence="6">
    <location>
        <begin position="17"/>
        <end position="275"/>
    </location>
</feature>
<reference evidence="13" key="3">
    <citation type="journal article" date="2017" name="Genome Announc.">
        <title>Genome sequences of Cyberlindnera fabianii 65, Pichia kudriavzevii 129, and Saccharomyces cerevisiae 131 isolated from fermented masau fruits in Zimbabwe.</title>
        <authorList>
            <person name="van Rijswijck I.M.H."/>
            <person name="Derks M.F.L."/>
            <person name="Abee T."/>
            <person name="de Ridder D."/>
            <person name="Smid E.J."/>
        </authorList>
    </citation>
    <scope>NUCLEOTIDE SEQUENCE [LARGE SCALE GENOMIC DNA]</scope>
    <source>
        <strain evidence="13">129</strain>
    </source>
</reference>
<dbReference type="VEuPathDB" id="FungiDB:C5L36_0B05500"/>
<dbReference type="Proteomes" id="UP000029867">
    <property type="component" value="Unassembled WGS sequence"/>
</dbReference>
<dbReference type="GO" id="GO:0009277">
    <property type="term" value="C:fungal-type cell wall"/>
    <property type="evidence" value="ECO:0007669"/>
    <property type="project" value="TreeGrafter"/>
</dbReference>
<keyword evidence="2" id="KW-0134">Cell wall</keyword>
<reference evidence="10" key="4">
    <citation type="submission" date="2017-01" db="EMBL/GenBank/DDBJ databases">
        <authorList>
            <person name="Mah S.A."/>
            <person name="Swanson W.J."/>
            <person name="Moy G.W."/>
            <person name="Vacquier V.D."/>
        </authorList>
    </citation>
    <scope>NUCLEOTIDE SEQUENCE [LARGE SCALE GENOMIC DNA]</scope>
    <source>
        <strain evidence="10">129</strain>
    </source>
</reference>
<evidence type="ECO:0000313" key="15">
    <source>
        <dbReference type="Proteomes" id="UP000249293"/>
    </source>
</evidence>
<dbReference type="OrthoDB" id="5415592at2759"/>
<dbReference type="InterPro" id="IPR054508">
    <property type="entry name" value="PIR1-like_C"/>
</dbReference>
<sequence>MKFSLALLSVVSAAAAAYVPSEPWSTLTPDATAPSCAHTEYTSSFGIAIETITTAVNIKAKRDLAAQIQDGQVQKTTGSETESDVTSTEYITETIGSSTVTFDSPSISASAGTLPPVIVTQIGDGQIQVPNPTPVVPSSASSHSSYSFRSIESKTVSSATATPSSSECPNAPVANKATCKTKNDLAITLENGVLKDSHDRIGSIVSNRQFQFDGPTPQAGAIYAAGWSIKNGHLVLGDDEIFWQCLSGDFYNLYDEAIGAQCTPIHLNVIDLVDC</sequence>
<reference evidence="9" key="2">
    <citation type="submission" date="2014-08" db="EMBL/GenBank/DDBJ databases">
        <title>Exploiting Issatchenkia orientalis SD108 for Succinic Acid Production.</title>
        <authorList>
            <person name="Xiao H."/>
            <person name="Shao Z."/>
            <person name="Jiang Y."/>
            <person name="Dole S."/>
            <person name="Zhao H."/>
        </authorList>
    </citation>
    <scope>NUCLEOTIDE SEQUENCE [LARGE SCALE GENOMIC DNA]</scope>
    <source>
        <strain evidence="9">SD108</strain>
    </source>
</reference>
<gene>
    <name evidence="10" type="ORF">BOH78_2721</name>
    <name evidence="8" type="ORF">C5L36_0B05500</name>
    <name evidence="11" type="ORF">CAS74_003645</name>
    <name evidence="9" type="ORF">JL09_g1047</name>
</gene>
<evidence type="ECO:0000256" key="2">
    <source>
        <dbReference type="ARBA" id="ARBA00022512"/>
    </source>
</evidence>
<accession>A0A099P456</accession>
<evidence type="ECO:0000256" key="6">
    <source>
        <dbReference type="SAM" id="SignalP"/>
    </source>
</evidence>
<dbReference type="Pfam" id="PF22799">
    <property type="entry name" value="PIR1-like_C"/>
    <property type="match status" value="1"/>
</dbReference>
<evidence type="ECO:0000313" key="13">
    <source>
        <dbReference type="Proteomes" id="UP000189274"/>
    </source>
</evidence>
<evidence type="ECO:0000313" key="12">
    <source>
        <dbReference type="Proteomes" id="UP000029867"/>
    </source>
</evidence>
<evidence type="ECO:0000256" key="3">
    <source>
        <dbReference type="ARBA" id="ARBA00022525"/>
    </source>
</evidence>
<comment type="subcellular location">
    <subcellularLocation>
        <location evidence="1">Secreted</location>
        <location evidence="1">Cell wall</location>
    </subcellularLocation>
</comment>
<reference evidence="11 14" key="5">
    <citation type="submission" date="2017-05" db="EMBL/GenBank/DDBJ databases">
        <title>The Genome Sequence of Candida krusei Ckrusei653.</title>
        <authorList>
            <person name="Cuomo C."/>
            <person name="Forche A."/>
            <person name="Young S."/>
            <person name="Abouelleil A."/>
            <person name="Cao P."/>
            <person name="Chapman S."/>
            <person name="Cusick C."/>
            <person name="Shea T."/>
            <person name="Nusbaum C."/>
            <person name="Birren B."/>
        </authorList>
    </citation>
    <scope>NUCLEOTIDE SEQUENCE [LARGE SCALE GENOMIC DNA]</scope>
    <source>
        <strain evidence="11 14">Ckrusei653</strain>
    </source>
</reference>
<keyword evidence="4 6" id="KW-0732">Signal</keyword>
<proteinExistence type="inferred from homology"/>
<evidence type="ECO:0000313" key="10">
    <source>
        <dbReference type="EMBL" id="ONH74140.1"/>
    </source>
</evidence>
<reference evidence="12" key="1">
    <citation type="journal article" date="2014" name="Microb. Cell Fact.">
        <title>Exploiting Issatchenkia orientalis SD108 for succinic acid production.</title>
        <authorList>
            <person name="Xiao H."/>
            <person name="Shao Z."/>
            <person name="Jiang Y."/>
            <person name="Dole S."/>
            <person name="Zhao H."/>
        </authorList>
    </citation>
    <scope>NUCLEOTIDE SEQUENCE [LARGE SCALE GENOMIC DNA]</scope>
    <source>
        <strain evidence="12">SD108</strain>
    </source>
</reference>
<dbReference type="Proteomes" id="UP000249293">
    <property type="component" value="Chromosome 2"/>
</dbReference>
<feature type="signal peptide" evidence="6">
    <location>
        <begin position="1"/>
        <end position="16"/>
    </location>
</feature>
<evidence type="ECO:0000313" key="14">
    <source>
        <dbReference type="Proteomes" id="UP000195871"/>
    </source>
</evidence>
<organism evidence="9 12">
    <name type="scientific">Pichia kudriavzevii</name>
    <name type="common">Yeast</name>
    <name type="synonym">Issatchenkia orientalis</name>
    <dbReference type="NCBI Taxonomy" id="4909"/>
    <lineage>
        <taxon>Eukaryota</taxon>
        <taxon>Fungi</taxon>
        <taxon>Dikarya</taxon>
        <taxon>Ascomycota</taxon>
        <taxon>Saccharomycotina</taxon>
        <taxon>Pichiomycetes</taxon>
        <taxon>Pichiales</taxon>
        <taxon>Pichiaceae</taxon>
        <taxon>Pichia</taxon>
    </lineage>
</organism>
<name>A0A099P456_PICKU</name>
<keyword evidence="3" id="KW-0964">Secreted</keyword>
<reference evidence="8 15" key="6">
    <citation type="submission" date="2018-06" db="EMBL/GenBank/DDBJ databases">
        <title>Population genomics shows no distinction between pathogenic Candida krusei and environmental Pichia kudriavzevii: One species, four names.</title>
        <authorList>
            <person name="Douglass A.P."/>
            <person name="Offei B."/>
            <person name="Braun-Galleani S."/>
            <person name="Coughlan A.Y."/>
            <person name="Martos A."/>
            <person name="Ortiz-Merino R.A."/>
            <person name="Byrne K.P."/>
            <person name="Wolfe K.H."/>
        </authorList>
    </citation>
    <scope>NUCLEOTIDE SEQUENCE [LARGE SCALE GENOMIC DNA]</scope>
    <source>
        <strain evidence="8 15">CBS573</strain>
    </source>
</reference>
<feature type="domain" description="Cell wall mannoprotein PIR1-like C-terminal" evidence="7">
    <location>
        <begin position="192"/>
        <end position="265"/>
    </location>
</feature>
<dbReference type="PANTHER" id="PTHR47254:SF1">
    <property type="entry name" value="CELL WALL MANNOPROTEIN CIS3-RELATED"/>
    <property type="match status" value="1"/>
</dbReference>
<keyword evidence="15" id="KW-1185">Reference proteome</keyword>
<evidence type="ECO:0000313" key="11">
    <source>
        <dbReference type="EMBL" id="OUT21526.1"/>
    </source>
</evidence>
<comment type="similarity">
    <text evidence="5">Belongs to the PIR protein family.</text>
</comment>
<dbReference type="AlphaFoldDB" id="A0A099P456"/>
<evidence type="ECO:0000313" key="9">
    <source>
        <dbReference type="EMBL" id="KGK39735.1"/>
    </source>
</evidence>
<evidence type="ECO:0000256" key="5">
    <source>
        <dbReference type="ARBA" id="ARBA00038219"/>
    </source>
</evidence>
<dbReference type="GO" id="GO:0005199">
    <property type="term" value="F:structural constituent of cell wall"/>
    <property type="evidence" value="ECO:0007669"/>
    <property type="project" value="TreeGrafter"/>
</dbReference>
<dbReference type="Proteomes" id="UP000195871">
    <property type="component" value="Unassembled WGS sequence"/>
</dbReference>